<proteinExistence type="predicted"/>
<evidence type="ECO:0000313" key="1">
    <source>
        <dbReference type="EMBL" id="TDC65987.1"/>
    </source>
</evidence>
<evidence type="ECO:0000313" key="2">
    <source>
        <dbReference type="Proteomes" id="UP000295345"/>
    </source>
</evidence>
<dbReference type="Proteomes" id="UP000295345">
    <property type="component" value="Unassembled WGS sequence"/>
</dbReference>
<comment type="caution">
    <text evidence="1">The sequence shown here is derived from an EMBL/GenBank/DDBJ whole genome shotgun (WGS) entry which is preliminary data.</text>
</comment>
<accession>A0A4R4SQ07</accession>
<name>A0A4R4SQ07_9ACTN</name>
<dbReference type="AlphaFoldDB" id="A0A4R4SQ07"/>
<dbReference type="OrthoDB" id="839391at2"/>
<gene>
    <name evidence="1" type="ORF">E1283_30160</name>
</gene>
<organism evidence="1 2">
    <name type="scientific">Streptomyces hainanensis</name>
    <dbReference type="NCBI Taxonomy" id="402648"/>
    <lineage>
        <taxon>Bacteria</taxon>
        <taxon>Bacillati</taxon>
        <taxon>Actinomycetota</taxon>
        <taxon>Actinomycetes</taxon>
        <taxon>Kitasatosporales</taxon>
        <taxon>Streptomycetaceae</taxon>
        <taxon>Streptomyces</taxon>
    </lineage>
</organism>
<keyword evidence="2" id="KW-1185">Reference proteome</keyword>
<reference evidence="1 2" key="1">
    <citation type="submission" date="2019-03" db="EMBL/GenBank/DDBJ databases">
        <title>Draft genome sequences of novel Actinobacteria.</title>
        <authorList>
            <person name="Sahin N."/>
            <person name="Ay H."/>
            <person name="Saygin H."/>
        </authorList>
    </citation>
    <scope>NUCLEOTIDE SEQUENCE [LARGE SCALE GENOMIC DNA]</scope>
    <source>
        <strain evidence="1 2">DSM 41900</strain>
    </source>
</reference>
<dbReference type="EMBL" id="SMKI01000465">
    <property type="protein sequence ID" value="TDC65987.1"/>
    <property type="molecule type" value="Genomic_DNA"/>
</dbReference>
<protein>
    <submittedName>
        <fullName evidence="1">Uncharacterized protein</fullName>
    </submittedName>
</protein>
<sequence length="95" mass="10038">MDTCPHDGTPRPWSPRYPRALCGGCVNRATDLAGRRITMGNTSLSGGFRAVHLADGTECEQVTADGMVLIDDVRYQAGEAHMGGIVVQPEGDPPG</sequence>